<name>A0A2P5VUC3_GOSBA</name>
<reference evidence="1 2" key="1">
    <citation type="submission" date="2015-01" db="EMBL/GenBank/DDBJ databases">
        <title>Genome of allotetraploid Gossypium barbadense reveals genomic plasticity and fiber elongation in cotton evolution.</title>
        <authorList>
            <person name="Chen X."/>
            <person name="Liu X."/>
            <person name="Zhao B."/>
            <person name="Zheng H."/>
            <person name="Hu Y."/>
            <person name="Lu G."/>
            <person name="Yang C."/>
            <person name="Chen J."/>
            <person name="Shan C."/>
            <person name="Zhang L."/>
            <person name="Zhou Y."/>
            <person name="Wang L."/>
            <person name="Guo W."/>
            <person name="Bai Y."/>
            <person name="Ruan J."/>
            <person name="Shangguan X."/>
            <person name="Mao Y."/>
            <person name="Jiang J."/>
            <person name="Zhu Y."/>
            <person name="Lei J."/>
            <person name="Kang H."/>
            <person name="Chen S."/>
            <person name="He X."/>
            <person name="Wang R."/>
            <person name="Wang Y."/>
            <person name="Chen J."/>
            <person name="Wang L."/>
            <person name="Yu S."/>
            <person name="Wang B."/>
            <person name="Wei J."/>
            <person name="Song S."/>
            <person name="Lu X."/>
            <person name="Gao Z."/>
            <person name="Gu W."/>
            <person name="Deng X."/>
            <person name="Ma D."/>
            <person name="Wang S."/>
            <person name="Liang W."/>
            <person name="Fang L."/>
            <person name="Cai C."/>
            <person name="Zhu X."/>
            <person name="Zhou B."/>
            <person name="Zhang Y."/>
            <person name="Chen Z."/>
            <person name="Xu S."/>
            <person name="Zhu R."/>
            <person name="Wang S."/>
            <person name="Zhang T."/>
            <person name="Zhao G."/>
        </authorList>
    </citation>
    <scope>NUCLEOTIDE SEQUENCE [LARGE SCALE GENOMIC DNA]</scope>
    <source>
        <strain evidence="2">cv. Xinhai21</strain>
        <tissue evidence="1">Leaf</tissue>
    </source>
</reference>
<proteinExistence type="predicted"/>
<dbReference type="PANTHER" id="PTHR23329">
    <property type="entry name" value="TUFTELIN-INTERACTING PROTEIN 11-RELATED"/>
    <property type="match status" value="1"/>
</dbReference>
<dbReference type="OrthoDB" id="4822at2759"/>
<dbReference type="AlphaFoldDB" id="A0A2P5VUC3"/>
<sequence length="123" mass="13898">MGWKGLLPQELLANESIRNQLNCGIEMIRVAAHAQQPAIAPIDGVPEMSLKEVVEAYAQQYEMVFKPKPGRMHNGQQIYGLGNISVIVESLHQKVFARKDNGWSLVSLDDLLEMHYNSLARRR</sequence>
<dbReference type="PANTHER" id="PTHR23329:SF1">
    <property type="entry name" value="TUFTELIN-INTERACTING PROTEIN 11"/>
    <property type="match status" value="1"/>
</dbReference>
<evidence type="ECO:0000313" key="1">
    <source>
        <dbReference type="EMBL" id="PPR82442.1"/>
    </source>
</evidence>
<organism evidence="1 2">
    <name type="scientific">Gossypium barbadense</name>
    <name type="common">Sea Island cotton</name>
    <name type="synonym">Hibiscus barbadensis</name>
    <dbReference type="NCBI Taxonomy" id="3634"/>
    <lineage>
        <taxon>Eukaryota</taxon>
        <taxon>Viridiplantae</taxon>
        <taxon>Streptophyta</taxon>
        <taxon>Embryophyta</taxon>
        <taxon>Tracheophyta</taxon>
        <taxon>Spermatophyta</taxon>
        <taxon>Magnoliopsida</taxon>
        <taxon>eudicotyledons</taxon>
        <taxon>Gunneridae</taxon>
        <taxon>Pentapetalae</taxon>
        <taxon>rosids</taxon>
        <taxon>malvids</taxon>
        <taxon>Malvales</taxon>
        <taxon>Malvaceae</taxon>
        <taxon>Malvoideae</taxon>
        <taxon>Gossypium</taxon>
    </lineage>
</organism>
<dbReference type="InterPro" id="IPR045211">
    <property type="entry name" value="TFP11/STIP/Ntr1"/>
</dbReference>
<dbReference type="GO" id="GO:0071008">
    <property type="term" value="C:U2-type post-mRNA release spliceosomal complex"/>
    <property type="evidence" value="ECO:0007669"/>
    <property type="project" value="TreeGrafter"/>
</dbReference>
<protein>
    <submittedName>
        <fullName evidence="1">Uncharacterized protein</fullName>
    </submittedName>
</protein>
<dbReference type="Proteomes" id="UP000239757">
    <property type="component" value="Unassembled WGS sequence"/>
</dbReference>
<gene>
    <name evidence="1" type="ORF">GOBAR_AA38267</name>
</gene>
<accession>A0A2P5VUC3</accession>
<evidence type="ECO:0000313" key="2">
    <source>
        <dbReference type="Proteomes" id="UP000239757"/>
    </source>
</evidence>
<dbReference type="GO" id="GO:0000390">
    <property type="term" value="P:spliceosomal complex disassembly"/>
    <property type="evidence" value="ECO:0007669"/>
    <property type="project" value="InterPro"/>
</dbReference>
<dbReference type="EMBL" id="KZ670849">
    <property type="protein sequence ID" value="PPR82442.1"/>
    <property type="molecule type" value="Genomic_DNA"/>
</dbReference>